<name>B4JI27_DROGR</name>
<evidence type="ECO:0000313" key="2">
    <source>
        <dbReference type="EMBL" id="EDV93947.1"/>
    </source>
</evidence>
<dbReference type="eggNOG" id="ENOG502TM04">
    <property type="taxonomic scope" value="Eukaryota"/>
</dbReference>
<sequence>MTKVAEKSVELLSKESGPPPVCRDAGWYQGNTKVIACQDARSVELYKAAVAELGEVYPGAKLVAVDWSEVPSRPRSRIWISASLKVPDQVLNLLQLCNPSLPTHDWRVVKIEATNGPTNQAVPILNKESLAPIEAAKGELNFGFGSITVKIYKSDAPVGGDPVICNKTAEQGRPAEIGATHEELEPGYT</sequence>
<accession>B4JI27</accession>
<dbReference type="InParanoid" id="B4JI27"/>
<dbReference type="EMBL" id="CH916369">
    <property type="protein sequence ID" value="EDV93947.1"/>
    <property type="molecule type" value="Genomic_DNA"/>
</dbReference>
<evidence type="ECO:0000313" key="3">
    <source>
        <dbReference type="Proteomes" id="UP000001070"/>
    </source>
</evidence>
<dbReference type="OMA" id="TILAMWM"/>
<dbReference type="PhylomeDB" id="B4JI27"/>
<dbReference type="OrthoDB" id="8069644at2759"/>
<dbReference type="HOGENOM" id="CLU_1435818_0_0_1"/>
<dbReference type="Proteomes" id="UP000001070">
    <property type="component" value="Unassembled WGS sequence"/>
</dbReference>
<keyword evidence="3" id="KW-1185">Reference proteome</keyword>
<protein>
    <submittedName>
        <fullName evidence="2">GH19605</fullName>
    </submittedName>
</protein>
<evidence type="ECO:0000259" key="1">
    <source>
        <dbReference type="Pfam" id="PF16012"/>
    </source>
</evidence>
<organism evidence="3">
    <name type="scientific">Drosophila grimshawi</name>
    <name type="common">Hawaiian fruit fly</name>
    <name type="synonym">Idiomyia grimshawi</name>
    <dbReference type="NCBI Taxonomy" id="7222"/>
    <lineage>
        <taxon>Eukaryota</taxon>
        <taxon>Metazoa</taxon>
        <taxon>Ecdysozoa</taxon>
        <taxon>Arthropoda</taxon>
        <taxon>Hexapoda</taxon>
        <taxon>Insecta</taxon>
        <taxon>Pterygota</taxon>
        <taxon>Neoptera</taxon>
        <taxon>Endopterygota</taxon>
        <taxon>Diptera</taxon>
        <taxon>Brachycera</taxon>
        <taxon>Muscomorpha</taxon>
        <taxon>Ephydroidea</taxon>
        <taxon>Drosophilidae</taxon>
        <taxon>Drosophila</taxon>
        <taxon>Hawaiian Drosophila</taxon>
    </lineage>
</organism>
<gene>
    <name evidence="2" type="primary">Dgri\GH19605</name>
    <name evidence="2" type="ORF">Dgri_GH19605</name>
</gene>
<reference evidence="2 3" key="1">
    <citation type="journal article" date="2007" name="Nature">
        <title>Evolution of genes and genomes on the Drosophila phylogeny.</title>
        <authorList>
            <consortium name="Drosophila 12 Genomes Consortium"/>
            <person name="Clark A.G."/>
            <person name="Eisen M.B."/>
            <person name="Smith D.R."/>
            <person name="Bergman C.M."/>
            <person name="Oliver B."/>
            <person name="Markow T.A."/>
            <person name="Kaufman T.C."/>
            <person name="Kellis M."/>
            <person name="Gelbart W."/>
            <person name="Iyer V.N."/>
            <person name="Pollard D.A."/>
            <person name="Sackton T.B."/>
            <person name="Larracuente A.M."/>
            <person name="Singh N.D."/>
            <person name="Abad J.P."/>
            <person name="Abt D.N."/>
            <person name="Adryan B."/>
            <person name="Aguade M."/>
            <person name="Akashi H."/>
            <person name="Anderson W.W."/>
            <person name="Aquadro C.F."/>
            <person name="Ardell D.H."/>
            <person name="Arguello R."/>
            <person name="Artieri C.G."/>
            <person name="Barbash D.A."/>
            <person name="Barker D."/>
            <person name="Barsanti P."/>
            <person name="Batterham P."/>
            <person name="Batzoglou S."/>
            <person name="Begun D."/>
            <person name="Bhutkar A."/>
            <person name="Blanco E."/>
            <person name="Bosak S.A."/>
            <person name="Bradley R.K."/>
            <person name="Brand A.D."/>
            <person name="Brent M.R."/>
            <person name="Brooks A.N."/>
            <person name="Brown R.H."/>
            <person name="Butlin R.K."/>
            <person name="Caggese C."/>
            <person name="Calvi B.R."/>
            <person name="Bernardo de Carvalho A."/>
            <person name="Caspi A."/>
            <person name="Castrezana S."/>
            <person name="Celniker S.E."/>
            <person name="Chang J.L."/>
            <person name="Chapple C."/>
            <person name="Chatterji S."/>
            <person name="Chinwalla A."/>
            <person name="Civetta A."/>
            <person name="Clifton S.W."/>
            <person name="Comeron J.M."/>
            <person name="Costello J.C."/>
            <person name="Coyne J.A."/>
            <person name="Daub J."/>
            <person name="David R.G."/>
            <person name="Delcher A.L."/>
            <person name="Delehaunty K."/>
            <person name="Do C.B."/>
            <person name="Ebling H."/>
            <person name="Edwards K."/>
            <person name="Eickbush T."/>
            <person name="Evans J.D."/>
            <person name="Filipski A."/>
            <person name="Findeiss S."/>
            <person name="Freyhult E."/>
            <person name="Fulton L."/>
            <person name="Fulton R."/>
            <person name="Garcia A.C."/>
            <person name="Gardiner A."/>
            <person name="Garfield D.A."/>
            <person name="Garvin B.E."/>
            <person name="Gibson G."/>
            <person name="Gilbert D."/>
            <person name="Gnerre S."/>
            <person name="Godfrey J."/>
            <person name="Good R."/>
            <person name="Gotea V."/>
            <person name="Gravely B."/>
            <person name="Greenberg A.J."/>
            <person name="Griffiths-Jones S."/>
            <person name="Gross S."/>
            <person name="Guigo R."/>
            <person name="Gustafson E.A."/>
            <person name="Haerty W."/>
            <person name="Hahn M.W."/>
            <person name="Halligan D.L."/>
            <person name="Halpern A.L."/>
            <person name="Halter G.M."/>
            <person name="Han M.V."/>
            <person name="Heger A."/>
            <person name="Hillier L."/>
            <person name="Hinrichs A.S."/>
            <person name="Holmes I."/>
            <person name="Hoskins R.A."/>
            <person name="Hubisz M.J."/>
            <person name="Hultmark D."/>
            <person name="Huntley M.A."/>
            <person name="Jaffe D.B."/>
            <person name="Jagadeeshan S."/>
            <person name="Jeck W.R."/>
            <person name="Johnson J."/>
            <person name="Jones C.D."/>
            <person name="Jordan W.C."/>
            <person name="Karpen G.H."/>
            <person name="Kataoka E."/>
            <person name="Keightley P.D."/>
            <person name="Kheradpour P."/>
            <person name="Kirkness E.F."/>
            <person name="Koerich L.B."/>
            <person name="Kristiansen K."/>
            <person name="Kudrna D."/>
            <person name="Kulathinal R.J."/>
            <person name="Kumar S."/>
            <person name="Kwok R."/>
            <person name="Lander E."/>
            <person name="Langley C.H."/>
            <person name="Lapoint R."/>
            <person name="Lazzaro B.P."/>
            <person name="Lee S.J."/>
            <person name="Levesque L."/>
            <person name="Li R."/>
            <person name="Lin C.F."/>
            <person name="Lin M.F."/>
            <person name="Lindblad-Toh K."/>
            <person name="Llopart A."/>
            <person name="Long M."/>
            <person name="Low L."/>
            <person name="Lozovsky E."/>
            <person name="Lu J."/>
            <person name="Luo M."/>
            <person name="Machado C.A."/>
            <person name="Makalowski W."/>
            <person name="Marzo M."/>
            <person name="Matsuda M."/>
            <person name="Matzkin L."/>
            <person name="McAllister B."/>
            <person name="McBride C.S."/>
            <person name="McKernan B."/>
            <person name="McKernan K."/>
            <person name="Mendez-Lago M."/>
            <person name="Minx P."/>
            <person name="Mollenhauer M.U."/>
            <person name="Montooth K."/>
            <person name="Mount S.M."/>
            <person name="Mu X."/>
            <person name="Myers E."/>
            <person name="Negre B."/>
            <person name="Newfeld S."/>
            <person name="Nielsen R."/>
            <person name="Noor M.A."/>
            <person name="O'Grady P."/>
            <person name="Pachter L."/>
            <person name="Papaceit M."/>
            <person name="Parisi M.J."/>
            <person name="Parisi M."/>
            <person name="Parts L."/>
            <person name="Pedersen J.S."/>
            <person name="Pesole G."/>
            <person name="Phillippy A.M."/>
            <person name="Ponting C.P."/>
            <person name="Pop M."/>
            <person name="Porcelli D."/>
            <person name="Powell J.R."/>
            <person name="Prohaska S."/>
            <person name="Pruitt K."/>
            <person name="Puig M."/>
            <person name="Quesneville H."/>
            <person name="Ram K.R."/>
            <person name="Rand D."/>
            <person name="Rasmussen M.D."/>
            <person name="Reed L.K."/>
            <person name="Reenan R."/>
            <person name="Reily A."/>
            <person name="Remington K.A."/>
            <person name="Rieger T.T."/>
            <person name="Ritchie M.G."/>
            <person name="Robin C."/>
            <person name="Rogers Y.H."/>
            <person name="Rohde C."/>
            <person name="Rozas J."/>
            <person name="Rubenfield M.J."/>
            <person name="Ruiz A."/>
            <person name="Russo S."/>
            <person name="Salzberg S.L."/>
            <person name="Sanchez-Gracia A."/>
            <person name="Saranga D.J."/>
            <person name="Sato H."/>
            <person name="Schaeffer S.W."/>
            <person name="Schatz M.C."/>
            <person name="Schlenke T."/>
            <person name="Schwartz R."/>
            <person name="Segarra C."/>
            <person name="Singh R.S."/>
            <person name="Sirot L."/>
            <person name="Sirota M."/>
            <person name="Sisneros N.B."/>
            <person name="Smith C.D."/>
            <person name="Smith T.F."/>
            <person name="Spieth J."/>
            <person name="Stage D.E."/>
            <person name="Stark A."/>
            <person name="Stephan W."/>
            <person name="Strausberg R.L."/>
            <person name="Strempel S."/>
            <person name="Sturgill D."/>
            <person name="Sutton G."/>
            <person name="Sutton G.G."/>
            <person name="Tao W."/>
            <person name="Teichmann S."/>
            <person name="Tobari Y.N."/>
            <person name="Tomimura Y."/>
            <person name="Tsolas J.M."/>
            <person name="Valente V.L."/>
            <person name="Venter E."/>
            <person name="Venter J.C."/>
            <person name="Vicario S."/>
            <person name="Vieira F.G."/>
            <person name="Vilella A.J."/>
            <person name="Villasante A."/>
            <person name="Walenz B."/>
            <person name="Wang J."/>
            <person name="Wasserman M."/>
            <person name="Watts T."/>
            <person name="Wilson D."/>
            <person name="Wilson R.K."/>
            <person name="Wing R.A."/>
            <person name="Wolfner M.F."/>
            <person name="Wong A."/>
            <person name="Wong G.K."/>
            <person name="Wu C.I."/>
            <person name="Wu G."/>
            <person name="Yamamoto D."/>
            <person name="Yang H.P."/>
            <person name="Yang S.P."/>
            <person name="Yorke J.A."/>
            <person name="Yoshida K."/>
            <person name="Zdobnov E."/>
            <person name="Zhang P."/>
            <person name="Zhang Y."/>
            <person name="Zimin A.V."/>
            <person name="Baldwin J."/>
            <person name="Abdouelleil A."/>
            <person name="Abdulkadir J."/>
            <person name="Abebe A."/>
            <person name="Abera B."/>
            <person name="Abreu J."/>
            <person name="Acer S.C."/>
            <person name="Aftuck L."/>
            <person name="Alexander A."/>
            <person name="An P."/>
            <person name="Anderson E."/>
            <person name="Anderson S."/>
            <person name="Arachi H."/>
            <person name="Azer M."/>
            <person name="Bachantsang P."/>
            <person name="Barry A."/>
            <person name="Bayul T."/>
            <person name="Berlin A."/>
            <person name="Bessette D."/>
            <person name="Bloom T."/>
            <person name="Blye J."/>
            <person name="Boguslavskiy L."/>
            <person name="Bonnet C."/>
            <person name="Boukhgalter B."/>
            <person name="Bourzgui I."/>
            <person name="Brown A."/>
            <person name="Cahill P."/>
            <person name="Channer S."/>
            <person name="Cheshatsang Y."/>
            <person name="Chuda L."/>
            <person name="Citroen M."/>
            <person name="Collymore A."/>
            <person name="Cooke P."/>
            <person name="Costello M."/>
            <person name="D'Aco K."/>
            <person name="Daza R."/>
            <person name="De Haan G."/>
            <person name="DeGray S."/>
            <person name="DeMaso C."/>
            <person name="Dhargay N."/>
            <person name="Dooley K."/>
            <person name="Dooley E."/>
            <person name="Doricent M."/>
            <person name="Dorje P."/>
            <person name="Dorjee K."/>
            <person name="Dupes A."/>
            <person name="Elong R."/>
            <person name="Falk J."/>
            <person name="Farina A."/>
            <person name="Faro S."/>
            <person name="Ferguson D."/>
            <person name="Fisher S."/>
            <person name="Foley C.D."/>
            <person name="Franke A."/>
            <person name="Friedrich D."/>
            <person name="Gadbois L."/>
            <person name="Gearin G."/>
            <person name="Gearin C.R."/>
            <person name="Giannoukos G."/>
            <person name="Goode T."/>
            <person name="Graham J."/>
            <person name="Grandbois E."/>
            <person name="Grewal S."/>
            <person name="Gyaltsen K."/>
            <person name="Hafez N."/>
            <person name="Hagos B."/>
            <person name="Hall J."/>
            <person name="Henson C."/>
            <person name="Hollinger A."/>
            <person name="Honan T."/>
            <person name="Huard M.D."/>
            <person name="Hughes L."/>
            <person name="Hurhula B."/>
            <person name="Husby M.E."/>
            <person name="Kamat A."/>
            <person name="Kanga B."/>
            <person name="Kashin S."/>
            <person name="Khazanovich D."/>
            <person name="Kisner P."/>
            <person name="Lance K."/>
            <person name="Lara M."/>
            <person name="Lee W."/>
            <person name="Lennon N."/>
            <person name="Letendre F."/>
            <person name="LeVine R."/>
            <person name="Lipovsky A."/>
            <person name="Liu X."/>
            <person name="Liu J."/>
            <person name="Liu S."/>
            <person name="Lokyitsang T."/>
            <person name="Lokyitsang Y."/>
            <person name="Lubonja R."/>
            <person name="Lui A."/>
            <person name="MacDonald P."/>
            <person name="Magnisalis V."/>
            <person name="Maru K."/>
            <person name="Matthews C."/>
            <person name="McCusker W."/>
            <person name="McDonough S."/>
            <person name="Mehta T."/>
            <person name="Meldrim J."/>
            <person name="Meneus L."/>
            <person name="Mihai O."/>
            <person name="Mihalev A."/>
            <person name="Mihova T."/>
            <person name="Mittelman R."/>
            <person name="Mlenga V."/>
            <person name="Montmayeur A."/>
            <person name="Mulrain L."/>
            <person name="Navidi A."/>
            <person name="Naylor J."/>
            <person name="Negash T."/>
            <person name="Nguyen T."/>
            <person name="Nguyen N."/>
            <person name="Nicol R."/>
            <person name="Norbu C."/>
            <person name="Norbu N."/>
            <person name="Novod N."/>
            <person name="O'Neill B."/>
            <person name="Osman S."/>
            <person name="Markiewicz E."/>
            <person name="Oyono O.L."/>
            <person name="Patti C."/>
            <person name="Phunkhang P."/>
            <person name="Pierre F."/>
            <person name="Priest M."/>
            <person name="Raghuraman S."/>
            <person name="Rege F."/>
            <person name="Reyes R."/>
            <person name="Rise C."/>
            <person name="Rogov P."/>
            <person name="Ross K."/>
            <person name="Ryan E."/>
            <person name="Settipalli S."/>
            <person name="Shea T."/>
            <person name="Sherpa N."/>
            <person name="Shi L."/>
            <person name="Shih D."/>
            <person name="Sparrow T."/>
            <person name="Spaulding J."/>
            <person name="Stalker J."/>
            <person name="Stange-Thomann N."/>
            <person name="Stavropoulos S."/>
            <person name="Stone C."/>
            <person name="Strader C."/>
            <person name="Tesfaye S."/>
            <person name="Thomson T."/>
            <person name="Thoulutsang Y."/>
            <person name="Thoulutsang D."/>
            <person name="Topham K."/>
            <person name="Topping I."/>
            <person name="Tsamla T."/>
            <person name="Vassiliev H."/>
            <person name="Vo A."/>
            <person name="Wangchuk T."/>
            <person name="Wangdi T."/>
            <person name="Weiand M."/>
            <person name="Wilkinson J."/>
            <person name="Wilson A."/>
            <person name="Yadav S."/>
            <person name="Young G."/>
            <person name="Yu Q."/>
            <person name="Zembek L."/>
            <person name="Zhong D."/>
            <person name="Zimmer A."/>
            <person name="Zwirko Z."/>
            <person name="Jaffe D.B."/>
            <person name="Alvarez P."/>
            <person name="Brockman W."/>
            <person name="Butler J."/>
            <person name="Chin C."/>
            <person name="Gnerre S."/>
            <person name="Grabherr M."/>
            <person name="Kleber M."/>
            <person name="Mauceli E."/>
            <person name="MacCallum I."/>
        </authorList>
    </citation>
    <scope>NUCLEOTIDE SEQUENCE [LARGE SCALE GENOMIC DNA]</scope>
    <source>
        <strain evidence="3">Tucson 15287-2541.00</strain>
    </source>
</reference>
<dbReference type="AlphaFoldDB" id="B4JI27"/>
<feature type="domain" description="DUF4780" evidence="1">
    <location>
        <begin position="8"/>
        <end position="149"/>
    </location>
</feature>
<proteinExistence type="predicted"/>
<dbReference type="Pfam" id="PF16012">
    <property type="entry name" value="DUF4780"/>
    <property type="match status" value="1"/>
</dbReference>
<dbReference type="InterPro" id="IPR031961">
    <property type="entry name" value="DUF4780"/>
</dbReference>